<feature type="transmembrane region" description="Helical" evidence="1">
    <location>
        <begin position="39"/>
        <end position="58"/>
    </location>
</feature>
<protein>
    <submittedName>
        <fullName evidence="2">Uncharacterized protein</fullName>
    </submittedName>
</protein>
<keyword evidence="1" id="KW-0472">Membrane</keyword>
<dbReference type="RefSeq" id="WP_142871000.1">
    <property type="nucleotide sequence ID" value="NZ_CP045503.2"/>
</dbReference>
<keyword evidence="1" id="KW-1133">Transmembrane helix</keyword>
<dbReference type="EMBL" id="CP045503">
    <property type="protein sequence ID" value="QPG58329.1"/>
    <property type="molecule type" value="Genomic_DNA"/>
</dbReference>
<name>A0ABX6V6S5_9GAMM</name>
<gene>
    <name evidence="2" type="ORF">FM038_013395</name>
</gene>
<feature type="transmembrane region" description="Helical" evidence="1">
    <location>
        <begin position="7"/>
        <end position="33"/>
    </location>
</feature>
<feature type="transmembrane region" description="Helical" evidence="1">
    <location>
        <begin position="65"/>
        <end position="84"/>
    </location>
</feature>
<evidence type="ECO:0000313" key="3">
    <source>
        <dbReference type="Proteomes" id="UP000316416"/>
    </source>
</evidence>
<proteinExistence type="predicted"/>
<organism evidence="2 3">
    <name type="scientific">Shewanella eurypsychrophilus</name>
    <dbReference type="NCBI Taxonomy" id="2593656"/>
    <lineage>
        <taxon>Bacteria</taxon>
        <taxon>Pseudomonadati</taxon>
        <taxon>Pseudomonadota</taxon>
        <taxon>Gammaproteobacteria</taxon>
        <taxon>Alteromonadales</taxon>
        <taxon>Shewanellaceae</taxon>
        <taxon>Shewanella</taxon>
    </lineage>
</organism>
<evidence type="ECO:0000256" key="1">
    <source>
        <dbReference type="SAM" id="Phobius"/>
    </source>
</evidence>
<sequence>MLEFIGYLLIAIVCIPVIFIVVNMTMAAIWIPIGKAIDFLFHFPIGRLILAPIIFVSAAMAGMRLFASPTFGVIIGIVGVYILLWEKDD</sequence>
<keyword evidence="1" id="KW-0812">Transmembrane</keyword>
<keyword evidence="3" id="KW-1185">Reference proteome</keyword>
<accession>A0ABX6V6S5</accession>
<dbReference type="Proteomes" id="UP000316416">
    <property type="component" value="Chromosome"/>
</dbReference>
<reference evidence="2" key="1">
    <citation type="submission" date="2021-07" db="EMBL/GenBank/DDBJ databases">
        <title>Shewanella sp. YLB-07 whole genome sequence.</title>
        <authorList>
            <person name="Yu L."/>
        </authorList>
    </citation>
    <scope>NUCLEOTIDE SEQUENCE</scope>
    <source>
        <strain evidence="2">YLB-08</strain>
    </source>
</reference>
<evidence type="ECO:0000313" key="2">
    <source>
        <dbReference type="EMBL" id="QPG58329.1"/>
    </source>
</evidence>